<sequence>MASRTFEKNHPSPKAGYLRYDKPRLLIDMLDERARVYPDALFGEYPISLINYPQGYRKITYAQLANAVNGAAKWLTEELLLTSALLTASAATHLFTAMSCKVLLTTSPQPPTVAPVVKLHDYLRVLTIPSIEKLLNTTYEYFPYGKTFEEAKAEPLVALHTSGTTGLPKPVIYTHDYAATYVRALQLEPPEGFESFDRKSEGGRVFSLTAPFHTSAICIVIAAIANQTTYIFPPAATIPTAALAVEGLKHTNDVMELLDFFTSHVGLICYGGGDVAKALGDMVSAKLDLYTSHGSTESVSYPLIREIGDREPNDWRRNLYEAYIVHNPKPEEEQPVFKLFPTLQEFRTKDLYSPHPSKLDLWIYKMRPDDMIPLSNGQIANPSIMEHAVLDCTGIKEAIVLPVQKIGLENYITYIALLIEPTSEGLSNEQKDDLMREIWPIVEKTNSHYKTNVFVEKKRILFVDPRKPLARTAKGTISRKRVLEDYKEEIDKLT</sequence>
<dbReference type="InterPro" id="IPR051414">
    <property type="entry name" value="Adenylate-forming_Reductase"/>
</dbReference>
<dbReference type="SUPFAM" id="SSF56801">
    <property type="entry name" value="Acetyl-CoA synthetase-like"/>
    <property type="match status" value="1"/>
</dbReference>
<evidence type="ECO:0000256" key="1">
    <source>
        <dbReference type="ARBA" id="ARBA00022450"/>
    </source>
</evidence>
<dbReference type="InterPro" id="IPR042099">
    <property type="entry name" value="ANL_N_sf"/>
</dbReference>
<proteinExistence type="predicted"/>
<evidence type="ECO:0000313" key="4">
    <source>
        <dbReference type="EMBL" id="KAF7939402.1"/>
    </source>
</evidence>
<dbReference type="PANTHER" id="PTHR43439">
    <property type="entry name" value="PHENYLACETATE-COENZYME A LIGASE"/>
    <property type="match status" value="1"/>
</dbReference>
<feature type="domain" description="AMP-dependent synthetase/ligase" evidence="3">
    <location>
        <begin position="84"/>
        <end position="257"/>
    </location>
</feature>
<evidence type="ECO:0000256" key="2">
    <source>
        <dbReference type="ARBA" id="ARBA00022553"/>
    </source>
</evidence>
<evidence type="ECO:0000313" key="5">
    <source>
        <dbReference type="Proteomes" id="UP000710849"/>
    </source>
</evidence>
<keyword evidence="5" id="KW-1185">Reference proteome</keyword>
<protein>
    <recommendedName>
        <fullName evidence="3">AMP-dependent synthetase/ligase domain-containing protein</fullName>
    </recommendedName>
</protein>
<dbReference type="GeneID" id="62151071"/>
<organism evidence="4 5">
    <name type="scientific">Botrytis byssoidea</name>
    <dbReference type="NCBI Taxonomy" id="139641"/>
    <lineage>
        <taxon>Eukaryota</taxon>
        <taxon>Fungi</taxon>
        <taxon>Dikarya</taxon>
        <taxon>Ascomycota</taxon>
        <taxon>Pezizomycotina</taxon>
        <taxon>Leotiomycetes</taxon>
        <taxon>Helotiales</taxon>
        <taxon>Sclerotiniaceae</taxon>
        <taxon>Botrytis</taxon>
    </lineage>
</organism>
<dbReference type="Pfam" id="PF23562">
    <property type="entry name" value="AMP-binding_C_3"/>
    <property type="match status" value="1"/>
</dbReference>
<name>A0A9P5M3U1_9HELO</name>
<accession>A0A9P5M3U1</accession>
<dbReference type="EMBL" id="RCSW01000014">
    <property type="protein sequence ID" value="KAF7939402.1"/>
    <property type="molecule type" value="Genomic_DNA"/>
</dbReference>
<dbReference type="PANTHER" id="PTHR43439:SF2">
    <property type="entry name" value="ENZYME, PUTATIVE (JCVI)-RELATED"/>
    <property type="match status" value="1"/>
</dbReference>
<gene>
    <name evidence="4" type="ORF">EAE97_007482</name>
</gene>
<dbReference type="Proteomes" id="UP000710849">
    <property type="component" value="Unassembled WGS sequence"/>
</dbReference>
<keyword evidence="2" id="KW-0597">Phosphoprotein</keyword>
<dbReference type="RefSeq" id="XP_038731482.1">
    <property type="nucleotide sequence ID" value="XM_038877997.1"/>
</dbReference>
<evidence type="ECO:0000259" key="3">
    <source>
        <dbReference type="Pfam" id="PF00501"/>
    </source>
</evidence>
<comment type="caution">
    <text evidence="4">The sequence shown here is derived from an EMBL/GenBank/DDBJ whole genome shotgun (WGS) entry which is preliminary data.</text>
</comment>
<reference evidence="4 5" key="1">
    <citation type="journal article" date="2020" name="Genome Biol. Evol.">
        <title>Comparative genomics of Sclerotiniaceae.</title>
        <authorList>
            <person name="Valero Jimenez C.A."/>
            <person name="Steentjes M."/>
            <person name="Scholten O.E."/>
            <person name="Van Kan J.A.L."/>
        </authorList>
    </citation>
    <scope>NUCLEOTIDE SEQUENCE [LARGE SCALE GENOMIC DNA]</scope>
    <source>
        <strain evidence="4 5">MUCL 94</strain>
    </source>
</reference>
<dbReference type="AlphaFoldDB" id="A0A9P5M3U1"/>
<dbReference type="InterPro" id="IPR000873">
    <property type="entry name" value="AMP-dep_synth/lig_dom"/>
</dbReference>
<dbReference type="Pfam" id="PF00501">
    <property type="entry name" value="AMP-binding"/>
    <property type="match status" value="1"/>
</dbReference>
<keyword evidence="1" id="KW-0596">Phosphopantetheine</keyword>
<dbReference type="Gene3D" id="3.40.50.12780">
    <property type="entry name" value="N-terminal domain of ligase-like"/>
    <property type="match status" value="1"/>
</dbReference>